<dbReference type="GO" id="GO:0046549">
    <property type="term" value="P:retinal cone cell development"/>
    <property type="evidence" value="ECO:0007669"/>
    <property type="project" value="TreeGrafter"/>
</dbReference>
<dbReference type="CDD" id="cd06737">
    <property type="entry name" value="PDZ1_harmonin"/>
    <property type="match status" value="1"/>
</dbReference>
<reference evidence="19" key="1">
    <citation type="submission" date="2025-08" db="UniProtKB">
        <authorList>
            <consortium name="RefSeq"/>
        </authorList>
    </citation>
    <scope>IDENTIFICATION</scope>
</reference>
<evidence type="ECO:0000256" key="2">
    <source>
        <dbReference type="ARBA" id="ARBA00004245"/>
    </source>
</evidence>
<evidence type="ECO:0000256" key="12">
    <source>
        <dbReference type="ARBA" id="ARBA00056915"/>
    </source>
</evidence>
<dbReference type="GO" id="GO:0005829">
    <property type="term" value="C:cytosol"/>
    <property type="evidence" value="ECO:0007669"/>
    <property type="project" value="UniProtKB-SubCell"/>
</dbReference>
<feature type="domain" description="PDZ" evidence="17">
    <location>
        <begin position="214"/>
        <end position="284"/>
    </location>
</feature>
<dbReference type="GO" id="GO:0002093">
    <property type="term" value="P:auditory receptor cell morphogenesis"/>
    <property type="evidence" value="ECO:0007669"/>
    <property type="project" value="TreeGrafter"/>
</dbReference>
<dbReference type="CDD" id="cd06739">
    <property type="entry name" value="PDZ3_harmonin"/>
    <property type="match status" value="1"/>
</dbReference>
<dbReference type="Proteomes" id="UP000515159">
    <property type="component" value="Chromosome 19"/>
</dbReference>
<proteinExistence type="predicted"/>
<dbReference type="FunFam" id="2.30.42.10:FF:000104">
    <property type="entry name" value="harmonin isoform X2"/>
    <property type="match status" value="1"/>
</dbReference>
<evidence type="ECO:0000313" key="19">
    <source>
        <dbReference type="RefSeq" id="XP_033784289.1"/>
    </source>
</evidence>
<gene>
    <name evidence="19" type="primary">USH1C</name>
</gene>
<feature type="domain" description="PDZ" evidence="17">
    <location>
        <begin position="774"/>
        <end position="846"/>
    </location>
</feature>
<dbReference type="InterPro" id="IPR030237">
    <property type="entry name" value="Harmonin_N"/>
</dbReference>
<organism evidence="18 19">
    <name type="scientific">Geotrypetes seraphini</name>
    <name type="common">Gaboon caecilian</name>
    <name type="synonym">Caecilia seraphini</name>
    <dbReference type="NCBI Taxonomy" id="260995"/>
    <lineage>
        <taxon>Eukaryota</taxon>
        <taxon>Metazoa</taxon>
        <taxon>Chordata</taxon>
        <taxon>Craniata</taxon>
        <taxon>Vertebrata</taxon>
        <taxon>Euteleostomi</taxon>
        <taxon>Amphibia</taxon>
        <taxon>Gymnophiona</taxon>
        <taxon>Geotrypetes</taxon>
    </lineage>
</organism>
<evidence type="ECO:0000256" key="10">
    <source>
        <dbReference type="ARBA" id="ARBA00023212"/>
    </source>
</evidence>
<dbReference type="InterPro" id="IPR001478">
    <property type="entry name" value="PDZ"/>
</dbReference>
<dbReference type="Gene3D" id="1.20.1160.20">
    <property type="match status" value="1"/>
</dbReference>
<dbReference type="GO" id="GO:0005886">
    <property type="term" value="C:plasma membrane"/>
    <property type="evidence" value="ECO:0007669"/>
    <property type="project" value="TreeGrafter"/>
</dbReference>
<dbReference type="AlphaFoldDB" id="A0A6P8PK47"/>
<evidence type="ECO:0000256" key="1">
    <source>
        <dbReference type="ARBA" id="ARBA00004105"/>
    </source>
</evidence>
<dbReference type="GO" id="GO:0032426">
    <property type="term" value="C:stereocilium tip"/>
    <property type="evidence" value="ECO:0007669"/>
    <property type="project" value="TreeGrafter"/>
</dbReference>
<dbReference type="InterPro" id="IPR036034">
    <property type="entry name" value="PDZ_sf"/>
</dbReference>
<dbReference type="PANTHER" id="PTHR23116:SF36">
    <property type="entry name" value="HARMONIN"/>
    <property type="match status" value="1"/>
</dbReference>
<keyword evidence="11" id="KW-0966">Cell projection</keyword>
<accession>A0A6P8PK47</accession>
<dbReference type="RefSeq" id="XP_033784289.1">
    <property type="nucleotide sequence ID" value="XM_033928398.1"/>
</dbReference>
<feature type="compositionally biased region" description="Pro residues" evidence="16">
    <location>
        <begin position="518"/>
        <end position="529"/>
    </location>
</feature>
<evidence type="ECO:0000313" key="18">
    <source>
        <dbReference type="Proteomes" id="UP000515159"/>
    </source>
</evidence>
<feature type="region of interest" description="Disordered" evidence="16">
    <location>
        <begin position="422"/>
        <end position="450"/>
    </location>
</feature>
<keyword evidence="6" id="KW-0677">Repeat</keyword>
<keyword evidence="10" id="KW-0206">Cytoskeleton</keyword>
<feature type="compositionally biased region" description="Basic residues" evidence="16">
    <location>
        <begin position="422"/>
        <end position="431"/>
    </location>
</feature>
<comment type="function">
    <text evidence="12">Anchoring/scaffolding protein that is a part of the functional network formed by USH1C, USH1G, CDH23 and MYO7A that mediates mechanotransduction in cochlear hair cells. Required for normal development and maintenance of cochlear hair cell bundles. As part of the intermicrovillar adhesion complex/IMAC plays a role in brush border differentiation, controlling microvilli organization and length. Probably plays a central regulatory role in the assembly of the complex, recruiting CDHR2, CDHR5 and MYO7B to the microvilli tips.</text>
</comment>
<evidence type="ECO:0000256" key="14">
    <source>
        <dbReference type="ARBA" id="ARBA00073777"/>
    </source>
</evidence>
<dbReference type="Pfam" id="PF21219">
    <property type="entry name" value="USH1C_N"/>
    <property type="match status" value="1"/>
</dbReference>
<dbReference type="PANTHER" id="PTHR23116">
    <property type="entry name" value="PDZ DOMAIN CONTAINING WHIRLIN AND HARMONIN-RELATED"/>
    <property type="match status" value="1"/>
</dbReference>
<dbReference type="CDD" id="cd06738">
    <property type="entry name" value="PDZ2_harmonin"/>
    <property type="match status" value="1"/>
</dbReference>
<evidence type="ECO:0000256" key="8">
    <source>
        <dbReference type="ARBA" id="ARBA00022782"/>
    </source>
</evidence>
<feature type="domain" description="PDZ" evidence="17">
    <location>
        <begin position="87"/>
        <end position="154"/>
    </location>
</feature>
<dbReference type="CTD" id="10083"/>
<dbReference type="FunFam" id="1.20.1160.20:FF:000001">
    <property type="entry name" value="harmonin isoform X1"/>
    <property type="match status" value="1"/>
</dbReference>
<keyword evidence="4" id="KW-0963">Cytoplasm</keyword>
<feature type="compositionally biased region" description="Pro residues" evidence="16">
    <location>
        <begin position="611"/>
        <end position="622"/>
    </location>
</feature>
<evidence type="ECO:0000256" key="6">
    <source>
        <dbReference type="ARBA" id="ARBA00022737"/>
    </source>
</evidence>
<dbReference type="GO" id="GO:0002142">
    <property type="term" value="C:stereocilia ankle link complex"/>
    <property type="evidence" value="ECO:0007669"/>
    <property type="project" value="TreeGrafter"/>
</dbReference>
<feature type="coiled-coil region" evidence="15">
    <location>
        <begin position="326"/>
        <end position="356"/>
    </location>
</feature>
<evidence type="ECO:0000256" key="9">
    <source>
        <dbReference type="ARBA" id="ARBA00023054"/>
    </source>
</evidence>
<dbReference type="GO" id="GO:0005902">
    <property type="term" value="C:microvillus"/>
    <property type="evidence" value="ECO:0007669"/>
    <property type="project" value="UniProtKB-SubCell"/>
</dbReference>
<dbReference type="InParanoid" id="A0A6P8PK47"/>
<keyword evidence="7" id="KW-1009">Hearing</keyword>
<dbReference type="SMART" id="SM00228">
    <property type="entry name" value="PDZ"/>
    <property type="match status" value="3"/>
</dbReference>
<sequence>MERKVARDFRHKVDLLIDNEAERDYLYDVLRMYHQSMNLPVFVGDLKLVVNEPVRLPLFDAIRPLIPLKHQVEYDQLTPKRSRKLKEVRLDRLHPEGLGLSVRGGLEFNCGLYISQILKGGQADNVGLQIGDEIVRINGYSISSCTHEEVINLISSKKTVSVKVKHVGLIPVKSSADEPLKWQYADQFVSEAGEGKGSIAGLASLGGKDIKEKKVFISLVGTKGMGCSISSGPSQKPGIFVSNVKPGSLSDEVGLEMGDQLVEVNGVDFSNVDHKEAVRVLKSSRTLTITVVAGAGRELFMTEDERLIERRRHELERQELMHQKRLALETNKILKEQQEKERLRKMEISQKTAEEEERYHKEMDKIIAEEVKFKSEWEEDWGHKEPPKSQTSVIAEVHQPPPSKHKTFGWFYRYEGKFPTIRKKGKDRKKSKTDSLFEQKKSKKEMEFEQKLAKEKEEMLEKEKQLKISRLVQEVSETEREDLEESEKVQHWVERLCQTRLEQISTAENEFPEMSGDHPPPTPPPPLPPATSMRRFAGGLQLHTTDLDDINLDDIDRPSKRMAPHPPSPRMPSTAASRPLPLQNAMGPRKQAPPPLAATRSPLPQPFRMNLPPPAPPLPPPKNHPLPSQVKASLHPPIFYSNERRVSQNCHSPEAEGTFNAWEVKNYRGRPAPNPSNSANVEPMYPPSPKVVRNTSYVGKISATSSNPLQFAPSPPNHRHPVVPLVSKPVMLPPDSNFMLRPAVKSDALGFQKYVEDFDPYAMFTHDQIAGKDVRQLRIKKEGPLDLAVEGGIDSPIGKVVVSTIYEGGAADKHGGIVKGDEIMAVNGKIVTNVTLTEAQAILTKAWNKGGDWIDLVIAVSPPKEYDDEMTFF</sequence>
<dbReference type="GO" id="GO:0050885">
    <property type="term" value="P:neuromuscular process controlling balance"/>
    <property type="evidence" value="ECO:0007669"/>
    <property type="project" value="UniProtKB-ARBA"/>
</dbReference>
<dbReference type="FunFam" id="2.30.42.10:FF:000062">
    <property type="entry name" value="harmonin isoform X1"/>
    <property type="match status" value="1"/>
</dbReference>
<keyword evidence="8" id="KW-0221">Differentiation</keyword>
<evidence type="ECO:0000256" key="3">
    <source>
        <dbReference type="ARBA" id="ARBA00004514"/>
    </source>
</evidence>
<dbReference type="GO" id="GO:1904970">
    <property type="term" value="P:brush border assembly"/>
    <property type="evidence" value="ECO:0007669"/>
    <property type="project" value="UniProtKB-ARBA"/>
</dbReference>
<dbReference type="FunFam" id="2.30.42.10:FF:000071">
    <property type="entry name" value="harmonin isoform X1"/>
    <property type="match status" value="1"/>
</dbReference>
<dbReference type="GO" id="GO:0005856">
    <property type="term" value="C:cytoskeleton"/>
    <property type="evidence" value="ECO:0007669"/>
    <property type="project" value="UniProtKB-SubCell"/>
</dbReference>
<evidence type="ECO:0000256" key="7">
    <source>
        <dbReference type="ARBA" id="ARBA00022740"/>
    </source>
</evidence>
<dbReference type="FunCoup" id="A0A6P8PK47">
    <property type="interactions" value="12"/>
</dbReference>
<dbReference type="SUPFAM" id="SSF50156">
    <property type="entry name" value="PDZ domain-like"/>
    <property type="match status" value="3"/>
</dbReference>
<evidence type="ECO:0000256" key="15">
    <source>
        <dbReference type="SAM" id="Coils"/>
    </source>
</evidence>
<protein>
    <recommendedName>
        <fullName evidence="14">Harmonin</fullName>
    </recommendedName>
</protein>
<evidence type="ECO:0000259" key="17">
    <source>
        <dbReference type="PROSITE" id="PS50106"/>
    </source>
</evidence>
<evidence type="ECO:0000256" key="4">
    <source>
        <dbReference type="ARBA" id="ARBA00022490"/>
    </source>
</evidence>
<dbReference type="GO" id="GO:0007605">
    <property type="term" value="P:sensory perception of sound"/>
    <property type="evidence" value="ECO:0007669"/>
    <property type="project" value="UniProtKB-KW"/>
</dbReference>
<evidence type="ECO:0000256" key="11">
    <source>
        <dbReference type="ARBA" id="ARBA00023273"/>
    </source>
</evidence>
<feature type="region of interest" description="Disordered" evidence="16">
    <location>
        <begin position="501"/>
        <end position="622"/>
    </location>
</feature>
<dbReference type="PROSITE" id="PS50106">
    <property type="entry name" value="PDZ"/>
    <property type="match status" value="3"/>
</dbReference>
<dbReference type="GO" id="GO:0005903">
    <property type="term" value="C:brush border"/>
    <property type="evidence" value="ECO:0007669"/>
    <property type="project" value="UniProtKB-ARBA"/>
</dbReference>
<feature type="compositionally biased region" description="Basic and acidic residues" evidence="16">
    <location>
        <begin position="432"/>
        <end position="450"/>
    </location>
</feature>
<keyword evidence="18" id="KW-1185">Reference proteome</keyword>
<dbReference type="GO" id="GO:1904106">
    <property type="term" value="P:protein localization to microvillus"/>
    <property type="evidence" value="ECO:0007669"/>
    <property type="project" value="UniProtKB-ARBA"/>
</dbReference>
<dbReference type="GO" id="GO:0005929">
    <property type="term" value="C:cilium"/>
    <property type="evidence" value="ECO:0007669"/>
    <property type="project" value="TreeGrafter"/>
</dbReference>
<dbReference type="GO" id="GO:0060122">
    <property type="term" value="P:inner ear receptor cell stereocilium organization"/>
    <property type="evidence" value="ECO:0007669"/>
    <property type="project" value="TreeGrafter"/>
</dbReference>
<comment type="subunit">
    <text evidence="13">Part of the IMAC/intermicrovillar adhesion complex/intermicrovillar tip-link complex composed of ANKS4B, MYO7B, USH1C, CDHR2 and CDHR5. Part of a complex composed of USH1C, USH1G and MYO7A. Interacts with F-actin. Interacts with USH2A. Interacts with SLC4A7. Interacts (via PDZ1 domain) with the C-terminus of USHBP1. Interacts (via N-terminus and PDZ 2 domain) with CDH23. Interacts with USH1G. Interacts with MYO7B. Interacts with CDHR2 and CDHR5; may mediate their interaction with MYO7B at the microvilli tip. Interacts (via PDZ 1 domain) with ANKS4B. Interacts (via PDZ 1 domain) with DOCK4.</text>
</comment>
<name>A0A6P8PK47_GEOSA</name>
<evidence type="ECO:0000256" key="5">
    <source>
        <dbReference type="ARBA" id="ARBA00022553"/>
    </source>
</evidence>
<keyword evidence="9 15" id="KW-0175">Coiled coil</keyword>
<dbReference type="GO" id="GO:0001917">
    <property type="term" value="C:photoreceptor inner segment"/>
    <property type="evidence" value="ECO:0007669"/>
    <property type="project" value="TreeGrafter"/>
</dbReference>
<keyword evidence="5" id="KW-0597">Phosphoprotein</keyword>
<dbReference type="InterPro" id="IPR051844">
    <property type="entry name" value="USH2_Complex_Protein"/>
</dbReference>
<dbReference type="Pfam" id="PF00595">
    <property type="entry name" value="PDZ"/>
    <property type="match status" value="3"/>
</dbReference>
<dbReference type="CDD" id="cd07353">
    <property type="entry name" value="harmonin_N"/>
    <property type="match status" value="1"/>
</dbReference>
<comment type="subcellular location">
    <subcellularLocation>
        <location evidence="1">Cell projection</location>
        <location evidence="1">Microvillus</location>
    </subcellularLocation>
    <subcellularLocation>
        <location evidence="2">Cytoplasm</location>
        <location evidence="2">Cytoskeleton</location>
    </subcellularLocation>
    <subcellularLocation>
        <location evidence="3">Cytoplasm</location>
        <location evidence="3">Cytosol</location>
    </subcellularLocation>
</comment>
<dbReference type="OrthoDB" id="7734647at2759"/>
<dbReference type="GeneID" id="117352167"/>
<evidence type="ECO:0000256" key="16">
    <source>
        <dbReference type="SAM" id="MobiDB-lite"/>
    </source>
</evidence>
<dbReference type="Gene3D" id="2.30.42.10">
    <property type="match status" value="3"/>
</dbReference>
<evidence type="ECO:0000256" key="13">
    <source>
        <dbReference type="ARBA" id="ARBA00064828"/>
    </source>
</evidence>